<dbReference type="Gene3D" id="3.60.10.10">
    <property type="entry name" value="Endonuclease/exonuclease/phosphatase"/>
    <property type="match status" value="1"/>
</dbReference>
<name>A0A5K1AQX8_9MAGN</name>
<protein>
    <recommendedName>
        <fullName evidence="2">Endonuclease/exonuclease/phosphatase domain-containing protein</fullName>
    </recommendedName>
</protein>
<evidence type="ECO:0000313" key="1">
    <source>
        <dbReference type="EMBL" id="VVW04424.1"/>
    </source>
</evidence>
<dbReference type="SUPFAM" id="SSF56219">
    <property type="entry name" value="DNase I-like"/>
    <property type="match status" value="1"/>
</dbReference>
<dbReference type="Gramene" id="NC2G0033320.1">
    <property type="protein sequence ID" value="NC2G0033320.1:cds"/>
    <property type="gene ID" value="NC2G0033320"/>
</dbReference>
<proteinExistence type="predicted"/>
<sequence>MLRITTLSTESWWGVVGRVALLLGCNEVAWNARGLAGVTAQRDLQLIFQLAHPDIAVLIDTKLNETVLTKLSLKFSRYLSVSNIHLNGQWVRIWLLWDADKMQVQTSKVHAHWISIEVKHLSSGRIFSVLGVYLNPDFRIRRFQYAELNEELSSLCKPNVCLGDFNSVREMS</sequence>
<organism evidence="1">
    <name type="scientific">Nymphaea colorata</name>
    <name type="common">pocket water lily</name>
    <dbReference type="NCBI Taxonomy" id="210225"/>
    <lineage>
        <taxon>Eukaryota</taxon>
        <taxon>Viridiplantae</taxon>
        <taxon>Streptophyta</taxon>
        <taxon>Embryophyta</taxon>
        <taxon>Tracheophyta</taxon>
        <taxon>Spermatophyta</taxon>
        <taxon>Magnoliopsida</taxon>
        <taxon>Nymphaeales</taxon>
        <taxon>Nymphaeaceae</taxon>
        <taxon>Nymphaea</taxon>
    </lineage>
</organism>
<dbReference type="EMBL" id="LR721780">
    <property type="protein sequence ID" value="VVW04424.1"/>
    <property type="molecule type" value="Genomic_DNA"/>
</dbReference>
<gene>
    <name evidence="1" type="ORF">NYM_LOCUS12314</name>
</gene>
<reference evidence="1" key="1">
    <citation type="submission" date="2019-09" db="EMBL/GenBank/DDBJ databases">
        <authorList>
            <person name="Zhang L."/>
        </authorList>
    </citation>
    <scope>NUCLEOTIDE SEQUENCE</scope>
</reference>
<evidence type="ECO:0008006" key="2">
    <source>
        <dbReference type="Google" id="ProtNLM"/>
    </source>
</evidence>
<dbReference type="InterPro" id="IPR036691">
    <property type="entry name" value="Endo/exonu/phosph_ase_sf"/>
</dbReference>
<accession>A0A5K1AQX8</accession>
<dbReference type="AlphaFoldDB" id="A0A5K1AQX8"/>